<dbReference type="Proteomes" id="UP001147830">
    <property type="component" value="Unassembled WGS sequence"/>
</dbReference>
<dbReference type="PANTHER" id="PTHR39456:SF1">
    <property type="entry name" value="METAL-DEPENDENT HYDROLASE"/>
    <property type="match status" value="1"/>
</dbReference>
<dbReference type="InterPro" id="IPR009078">
    <property type="entry name" value="Ferritin-like_SF"/>
</dbReference>
<reference evidence="1" key="1">
    <citation type="journal article" date="2022" name="Front. Microbiol.">
        <title>Genome-based taxonomic rearrangement of Oceanobacter-related bacteria including the description of Thalassolituus hydrocarbonoclasticus sp. nov. and Thalassolituus pacificus sp. nov. and emended description of the genus Thalassolituus.</title>
        <authorList>
            <person name="Dong C."/>
            <person name="Wei L."/>
            <person name="Wang J."/>
            <person name="Lai Q."/>
            <person name="Huang Z."/>
            <person name="Shao Z."/>
        </authorList>
    </citation>
    <scope>NUCLEOTIDE SEQUENCE</scope>
    <source>
        <strain evidence="1">59MF3M-4</strain>
    </source>
</reference>
<evidence type="ECO:0000313" key="1">
    <source>
        <dbReference type="EMBL" id="MCT7358828.1"/>
    </source>
</evidence>
<dbReference type="InterPro" id="IPR016516">
    <property type="entry name" value="UCP07580"/>
</dbReference>
<dbReference type="EMBL" id="JAOANI010000015">
    <property type="protein sequence ID" value="MCT7358828.1"/>
    <property type="molecule type" value="Genomic_DNA"/>
</dbReference>
<keyword evidence="2" id="KW-1185">Reference proteome</keyword>
<dbReference type="AlphaFoldDB" id="A0A9X2WEA7"/>
<dbReference type="SUPFAM" id="SSF47240">
    <property type="entry name" value="Ferritin-like"/>
    <property type="match status" value="1"/>
</dbReference>
<name>A0A9X2WEA7_9GAMM</name>
<dbReference type="GO" id="GO:0016787">
    <property type="term" value="F:hydrolase activity"/>
    <property type="evidence" value="ECO:0007669"/>
    <property type="project" value="UniProtKB-KW"/>
</dbReference>
<sequence length="290" mass="33782">MNTKFQPAIEARKDIDFGLDADFPKYWNAGDAFKTRIMDALQLSFPDGERYFISSVRAFRDRITDPKLQHDVKEFTMQEAQHGIAHTKFNDLLAAQGMPMETILNELKEYIKRDQNKYSDEFNLALTAAYEHFTALLAETFFSRKEVSAGIHPKMRAMLAWHAIEEMEHRSVAFNVMKNVAKVGYIKRCLAMIIATRHTTKVMFDYADVLLKTDGYNWFQRRMMFMKNLNWMYGRKGILSSMLPKLLMYFRPSFHPEDIPVIHNYGEWVRVYDSTGNPHEACDALLAAAY</sequence>
<dbReference type="PANTHER" id="PTHR39456">
    <property type="entry name" value="METAL-DEPENDENT HYDROLASE"/>
    <property type="match status" value="1"/>
</dbReference>
<reference evidence="1" key="2">
    <citation type="submission" date="2022-08" db="EMBL/GenBank/DDBJ databases">
        <authorList>
            <person name="Dong C."/>
        </authorList>
    </citation>
    <scope>NUCLEOTIDE SEQUENCE</scope>
    <source>
        <strain evidence="1">59MF3M-4</strain>
    </source>
</reference>
<gene>
    <name evidence="1" type="ORF">NYR02_07345</name>
</gene>
<evidence type="ECO:0000313" key="2">
    <source>
        <dbReference type="Proteomes" id="UP001147830"/>
    </source>
</evidence>
<dbReference type="RefSeq" id="WP_260975731.1">
    <property type="nucleotide sequence ID" value="NZ_JAOANI010000015.1"/>
</dbReference>
<proteinExistence type="predicted"/>
<keyword evidence="1" id="KW-0378">Hydrolase</keyword>
<organism evidence="1 2">
    <name type="scientific">Thalassolituus pacificus</name>
    <dbReference type="NCBI Taxonomy" id="2975440"/>
    <lineage>
        <taxon>Bacteria</taxon>
        <taxon>Pseudomonadati</taxon>
        <taxon>Pseudomonadota</taxon>
        <taxon>Gammaproteobacteria</taxon>
        <taxon>Oceanospirillales</taxon>
        <taxon>Oceanospirillaceae</taxon>
        <taxon>Thalassolituus</taxon>
    </lineage>
</organism>
<dbReference type="PIRSF" id="PIRSF007580">
    <property type="entry name" value="UCP07580"/>
    <property type="match status" value="1"/>
</dbReference>
<protein>
    <submittedName>
        <fullName evidence="1">Metal-dependent hydrolase</fullName>
    </submittedName>
</protein>
<accession>A0A9X2WEA7</accession>
<comment type="caution">
    <text evidence="1">The sequence shown here is derived from an EMBL/GenBank/DDBJ whole genome shotgun (WGS) entry which is preliminary data.</text>
</comment>
<dbReference type="Pfam" id="PF10118">
    <property type="entry name" value="Metal_hydrol"/>
    <property type="match status" value="1"/>
</dbReference>